<sequence length="268" mass="30695">MNVKRIEAVLNSRYAMQELECLQLGNLYVCADKTSEIGHLVYRQEDWCGELRHNGFKVRELEIAVDIDGSTFNELDLKHYEIDGCDIYLFPGIAVKTGDTLEILCQKDVTIHDAVQKWEIQAEPEDFIPTVEYSIPQDERGSLAVEIENLNFGIWDSFFRCPGETVDDEERLENIAVYYRELSDGKSAGELIGCAIQGLQEMLEEYNGKLHSSGEKDYQDYYISQIESCGVFMETVKRLLGEEPDMDDSAELRQMHDNSDNSEEMEGR</sequence>
<dbReference type="Proteomes" id="UP000315200">
    <property type="component" value="Unassembled WGS sequence"/>
</dbReference>
<dbReference type="AlphaFoldDB" id="A0A829WD66"/>
<feature type="compositionally biased region" description="Basic and acidic residues" evidence="1">
    <location>
        <begin position="250"/>
        <end position="268"/>
    </location>
</feature>
<reference evidence="2 3" key="1">
    <citation type="submission" date="2019-06" db="EMBL/GenBank/DDBJ databases">
        <title>Draft genome sequence of [Clostridium] clostridioforme NBRC 113352.</title>
        <authorList>
            <person name="Miura T."/>
            <person name="Furukawa M."/>
            <person name="Shimamura M."/>
            <person name="Ohyama Y."/>
            <person name="Yamazoe A."/>
            <person name="Kawasaki H."/>
        </authorList>
    </citation>
    <scope>NUCLEOTIDE SEQUENCE [LARGE SCALE GENOMIC DNA]</scope>
    <source>
        <strain evidence="2 3">NBRC 113352</strain>
    </source>
</reference>
<evidence type="ECO:0000313" key="2">
    <source>
        <dbReference type="EMBL" id="GEA38496.1"/>
    </source>
</evidence>
<organism evidence="2 3">
    <name type="scientific">Enterocloster clostridioformis</name>
    <dbReference type="NCBI Taxonomy" id="1531"/>
    <lineage>
        <taxon>Bacteria</taxon>
        <taxon>Bacillati</taxon>
        <taxon>Bacillota</taxon>
        <taxon>Clostridia</taxon>
        <taxon>Lachnospirales</taxon>
        <taxon>Lachnospiraceae</taxon>
        <taxon>Enterocloster</taxon>
    </lineage>
</organism>
<evidence type="ECO:0000256" key="1">
    <source>
        <dbReference type="SAM" id="MobiDB-lite"/>
    </source>
</evidence>
<dbReference type="RefSeq" id="WP_141267742.1">
    <property type="nucleotide sequence ID" value="NZ_AP031445.1"/>
</dbReference>
<protein>
    <submittedName>
        <fullName evidence="2">Uncharacterized protein</fullName>
    </submittedName>
</protein>
<feature type="region of interest" description="Disordered" evidence="1">
    <location>
        <begin position="243"/>
        <end position="268"/>
    </location>
</feature>
<dbReference type="EMBL" id="BJLB01000001">
    <property type="protein sequence ID" value="GEA38496.1"/>
    <property type="molecule type" value="Genomic_DNA"/>
</dbReference>
<comment type="caution">
    <text evidence="2">The sequence shown here is derived from an EMBL/GenBank/DDBJ whole genome shotgun (WGS) entry which is preliminary data.</text>
</comment>
<gene>
    <name evidence="2" type="ORF">Ccl03g_42090</name>
</gene>
<dbReference type="GeneID" id="97209311"/>
<evidence type="ECO:0000313" key="3">
    <source>
        <dbReference type="Proteomes" id="UP000315200"/>
    </source>
</evidence>
<name>A0A829WD66_9FIRM</name>
<proteinExistence type="predicted"/>
<accession>A0A829WD66</accession>